<evidence type="ECO:0000313" key="6">
    <source>
        <dbReference type="Proteomes" id="UP000188298"/>
    </source>
</evidence>
<evidence type="ECO:0000313" key="5">
    <source>
        <dbReference type="EMBL" id="AQQ60479.1"/>
    </source>
</evidence>
<keyword evidence="3" id="KW-0808">Transferase</keyword>
<evidence type="ECO:0000256" key="3">
    <source>
        <dbReference type="ARBA" id="ARBA00022679"/>
    </source>
</evidence>
<dbReference type="KEGG" id="hbl:XJ32_10730"/>
<dbReference type="RefSeq" id="WP_077389705.1">
    <property type="nucleotide sequence ID" value="NZ_CP019645.1"/>
</dbReference>
<dbReference type="Gene3D" id="3.40.640.10">
    <property type="entry name" value="Type I PLP-dependent aspartate aminotransferase-like (Major domain)"/>
    <property type="match status" value="1"/>
</dbReference>
<dbReference type="GO" id="GO:0030170">
    <property type="term" value="F:pyridoxal phosphate binding"/>
    <property type="evidence" value="ECO:0007669"/>
    <property type="project" value="InterPro"/>
</dbReference>
<dbReference type="SUPFAM" id="SSF53383">
    <property type="entry name" value="PLP-dependent transferases"/>
    <property type="match status" value="1"/>
</dbReference>
<dbReference type="CDD" id="cd00609">
    <property type="entry name" value="AAT_like"/>
    <property type="match status" value="1"/>
</dbReference>
<gene>
    <name evidence="5" type="ORF">XJ32_10730</name>
</gene>
<evidence type="ECO:0000256" key="2">
    <source>
        <dbReference type="ARBA" id="ARBA00022576"/>
    </source>
</evidence>
<dbReference type="AlphaFoldDB" id="A0A1Q2LJB1"/>
<name>A0A1Q2LJB1_9HELI</name>
<dbReference type="Gene3D" id="3.90.1150.10">
    <property type="entry name" value="Aspartate Aminotransferase, domain 1"/>
    <property type="match status" value="1"/>
</dbReference>
<organism evidence="5 6">
    <name type="scientific">Helicobacter bilis</name>
    <dbReference type="NCBI Taxonomy" id="37372"/>
    <lineage>
        <taxon>Bacteria</taxon>
        <taxon>Pseudomonadati</taxon>
        <taxon>Campylobacterota</taxon>
        <taxon>Epsilonproteobacteria</taxon>
        <taxon>Campylobacterales</taxon>
        <taxon>Helicobacteraceae</taxon>
        <taxon>Helicobacter</taxon>
    </lineage>
</organism>
<dbReference type="InterPro" id="IPR050881">
    <property type="entry name" value="LL-DAP_aminotransferase"/>
</dbReference>
<dbReference type="InterPro" id="IPR015424">
    <property type="entry name" value="PyrdxlP-dep_Trfase"/>
</dbReference>
<sequence length="403" mass="46455">MTFNPYPFEKLRALLETCDTNDNKTESCKLHSSSGLNLSIGEPAFPSPEKVVKTLCDNANLIRYYPTLDSKLPEVQREFFYKRFNIALKEDELIPTFGSREVLFNFTHFIFTSDICKKQNTPTLAFPNPFYQIYEGAQIANHADVIYMPLNEQNDFKPKLLESDLRKVSMVILNSPNNPTGQILNREELMEWAKLALEYDFILVNDECYSEIYKDNAPPSLLEACKAIGNTSFKNSFVINSISKRLSAPGLRSGFIAGDSNILKDYKVFRTYVGISMPLTLQKASIIAWQEDEYAQSIRKKFAKNLEIAQEIFPNTHVYPYTFYLWLCVANTRHKIPKDFTSDMLFTQELYKRSGHKVLPGSFLGREKSGMGYVRIALTHEEDIMRKALLDIKECYEDFIKRD</sequence>
<dbReference type="GO" id="GO:0008483">
    <property type="term" value="F:transaminase activity"/>
    <property type="evidence" value="ECO:0007669"/>
    <property type="project" value="UniProtKB-KW"/>
</dbReference>
<dbReference type="Pfam" id="PF00155">
    <property type="entry name" value="Aminotran_1_2"/>
    <property type="match status" value="1"/>
</dbReference>
<dbReference type="NCBIfam" id="NF004494">
    <property type="entry name" value="PRK05839.1"/>
    <property type="match status" value="1"/>
</dbReference>
<dbReference type="PANTHER" id="PTHR42832:SF3">
    <property type="entry name" value="L-GLUTAMINE--4-(METHYLSULFANYL)-2-OXOBUTANOATE AMINOTRANSFERASE"/>
    <property type="match status" value="1"/>
</dbReference>
<dbReference type="InterPro" id="IPR015421">
    <property type="entry name" value="PyrdxlP-dep_Trfase_major"/>
</dbReference>
<proteinExistence type="predicted"/>
<reference evidence="5 6" key="1">
    <citation type="submission" date="2017-02" db="EMBL/GenBank/DDBJ databases">
        <title>Whole genome sequencing of Helicobacter bilis strain AAQJH.</title>
        <authorList>
            <person name="Conlan S."/>
            <person name="Thomas P.J."/>
            <person name="Mullikin J."/>
            <person name="Palmore T.N."/>
            <person name="Frank K.M."/>
            <person name="Segre J.A."/>
        </authorList>
    </citation>
    <scope>NUCLEOTIDE SEQUENCE [LARGE SCALE GENOMIC DNA]</scope>
    <source>
        <strain evidence="5 6">AAQJH</strain>
    </source>
</reference>
<protein>
    <recommendedName>
        <fullName evidence="4">Aminotransferase class I/classII large domain-containing protein</fullName>
    </recommendedName>
</protein>
<keyword evidence="2" id="KW-0032">Aminotransferase</keyword>
<dbReference type="Proteomes" id="UP000188298">
    <property type="component" value="Chromosome"/>
</dbReference>
<evidence type="ECO:0000256" key="1">
    <source>
        <dbReference type="ARBA" id="ARBA00001933"/>
    </source>
</evidence>
<dbReference type="InterPro" id="IPR004839">
    <property type="entry name" value="Aminotransferase_I/II_large"/>
</dbReference>
<feature type="domain" description="Aminotransferase class I/classII large" evidence="4">
    <location>
        <begin position="36"/>
        <end position="389"/>
    </location>
</feature>
<dbReference type="EMBL" id="CP019645">
    <property type="protein sequence ID" value="AQQ60479.1"/>
    <property type="molecule type" value="Genomic_DNA"/>
</dbReference>
<dbReference type="InterPro" id="IPR015422">
    <property type="entry name" value="PyrdxlP-dep_Trfase_small"/>
</dbReference>
<accession>A0A1Q2LJB1</accession>
<dbReference type="PANTHER" id="PTHR42832">
    <property type="entry name" value="AMINO ACID AMINOTRANSFERASE"/>
    <property type="match status" value="1"/>
</dbReference>
<comment type="cofactor">
    <cofactor evidence="1">
        <name>pyridoxal 5'-phosphate</name>
        <dbReference type="ChEBI" id="CHEBI:597326"/>
    </cofactor>
</comment>
<evidence type="ECO:0000259" key="4">
    <source>
        <dbReference type="Pfam" id="PF00155"/>
    </source>
</evidence>